<feature type="domain" description="FAD/NAD(P)-binding" evidence="1">
    <location>
        <begin position="128"/>
        <end position="406"/>
    </location>
</feature>
<sequence length="424" mass="46547">MGRNEKVLKEFREEAFPPFFAVEESARCLLCHDAPCSKACPVGTDPAKFIRSLRFRNLKGAVETIRENNILGGVCARVCPTSKYCEGACSRTGIDRPIEIAKLQRYLTDYEKTLGLEVLEIPEATKEKVAIIGSGPSGLSAATELAKRGYKVTVFEEAPKLGGWLTYGIPDERLPENVVENEIGYIKRLGVEFITSCRIPRDKSIDDLKNEGFKAILISTGMQKSKKVEVEGEDLNGVLNGVDFLSEVNTNKKAMIGDKIIVIGGGDVAIDCATTAKNLGASDVKIVYRRKIENMPADRASIEEVQKLNIPIFTGFKPLKIIGENSFVTRFKAVGMFDDSEIELPADNVIFAIGQDPENVDNIADIKVNEKGIVLTDNYKTNIDYIFAAGDIVEGDKTVVYALKTGKEAAIAIDEYLEKMEGAR</sequence>
<evidence type="ECO:0000313" key="3">
    <source>
        <dbReference type="EMBL" id="AIY83720.1"/>
    </source>
</evidence>
<dbReference type="GO" id="GO:0016491">
    <property type="term" value="F:oxidoreductase activity"/>
    <property type="evidence" value="ECO:0007669"/>
    <property type="project" value="InterPro"/>
</dbReference>
<dbReference type="PANTHER" id="PTHR42783">
    <property type="entry name" value="GLUTAMATE SYNTHASE [NADPH] SMALL CHAIN"/>
    <property type="match status" value="1"/>
</dbReference>
<dbReference type="Pfam" id="PF14691">
    <property type="entry name" value="Fer4_20"/>
    <property type="match status" value="1"/>
</dbReference>
<dbReference type="SUPFAM" id="SSF46548">
    <property type="entry name" value="alpha-helical ferredoxin"/>
    <property type="match status" value="1"/>
</dbReference>
<dbReference type="STRING" id="1561.NPD11_730"/>
<reference evidence="3 4" key="1">
    <citation type="journal article" date="2015" name="Infect. Genet. Evol.">
        <title>Genomic sequences of six botulinum neurotoxin-producing strains representing three clostridial species illustrate the mobility and diversity of botulinum neurotoxin genes.</title>
        <authorList>
            <person name="Smith T.J."/>
            <person name="Hill K.K."/>
            <person name="Xie G."/>
            <person name="Foley B.T."/>
            <person name="Williamson C.H."/>
            <person name="Foster J.T."/>
            <person name="Johnson S.L."/>
            <person name="Chertkov O."/>
            <person name="Teshima H."/>
            <person name="Gibbons H.S."/>
            <person name="Johnsky L.A."/>
            <person name="Karavis M.A."/>
            <person name="Smith L.A."/>
        </authorList>
    </citation>
    <scope>NUCLEOTIDE SEQUENCE [LARGE SCALE GENOMIC DNA]</scope>
    <source>
        <strain evidence="3">Sullivan</strain>
    </source>
</reference>
<dbReference type="InterPro" id="IPR009051">
    <property type="entry name" value="Helical_ferredxn"/>
</dbReference>
<dbReference type="InterPro" id="IPR023753">
    <property type="entry name" value="FAD/NAD-binding_dom"/>
</dbReference>
<protein>
    <submittedName>
        <fullName evidence="3">FAD binding domain protein</fullName>
    </submittedName>
</protein>
<dbReference type="OrthoDB" id="9803192at2"/>
<dbReference type="EMBL" id="CP006905">
    <property type="protein sequence ID" value="AIY83720.1"/>
    <property type="molecule type" value="Genomic_DNA"/>
</dbReference>
<dbReference type="Proteomes" id="UP000030635">
    <property type="component" value="Chromosome"/>
</dbReference>
<dbReference type="Pfam" id="PF07992">
    <property type="entry name" value="Pyr_redox_2"/>
    <property type="match status" value="1"/>
</dbReference>
<dbReference type="PRINTS" id="PR00368">
    <property type="entry name" value="FADPNR"/>
</dbReference>
<dbReference type="RefSeq" id="WP_039315047.1">
    <property type="nucleotide sequence ID" value="NZ_CP006905.1"/>
</dbReference>
<dbReference type="PANTHER" id="PTHR42783:SF3">
    <property type="entry name" value="GLUTAMATE SYNTHASE [NADPH] SMALL CHAIN-RELATED"/>
    <property type="match status" value="1"/>
</dbReference>
<dbReference type="KEGG" id="cbv:U729_2288"/>
<dbReference type="PRINTS" id="PR00469">
    <property type="entry name" value="PNDRDTASEII"/>
</dbReference>
<feature type="domain" description="Dihydroprymidine dehydrogenase" evidence="2">
    <location>
        <begin position="18"/>
        <end position="113"/>
    </location>
</feature>
<dbReference type="SUPFAM" id="SSF51971">
    <property type="entry name" value="Nucleotide-binding domain"/>
    <property type="match status" value="1"/>
</dbReference>
<dbReference type="Gene3D" id="3.50.50.60">
    <property type="entry name" value="FAD/NAD(P)-binding domain"/>
    <property type="match status" value="2"/>
</dbReference>
<evidence type="ECO:0000259" key="2">
    <source>
        <dbReference type="Pfam" id="PF14691"/>
    </source>
</evidence>
<evidence type="ECO:0000259" key="1">
    <source>
        <dbReference type="Pfam" id="PF07992"/>
    </source>
</evidence>
<accession>A0A0A7FXR8</accession>
<dbReference type="AlphaFoldDB" id="A0A0A7FXR8"/>
<dbReference type="InterPro" id="IPR028261">
    <property type="entry name" value="DPD_II"/>
</dbReference>
<name>A0A0A7FXR8_9CLOT</name>
<organism evidence="3 4">
    <name type="scientific">Clostridium baratii str. Sullivan</name>
    <dbReference type="NCBI Taxonomy" id="1415775"/>
    <lineage>
        <taxon>Bacteria</taxon>
        <taxon>Bacillati</taxon>
        <taxon>Bacillota</taxon>
        <taxon>Clostridia</taxon>
        <taxon>Eubacteriales</taxon>
        <taxon>Clostridiaceae</taxon>
        <taxon>Clostridium</taxon>
    </lineage>
</organism>
<dbReference type="InterPro" id="IPR036188">
    <property type="entry name" value="FAD/NAD-bd_sf"/>
</dbReference>
<keyword evidence="4" id="KW-1185">Reference proteome</keyword>
<proteinExistence type="predicted"/>
<dbReference type="Gene3D" id="1.10.1060.10">
    <property type="entry name" value="Alpha-helical ferredoxin"/>
    <property type="match status" value="1"/>
</dbReference>
<evidence type="ECO:0000313" key="4">
    <source>
        <dbReference type="Proteomes" id="UP000030635"/>
    </source>
</evidence>
<dbReference type="GO" id="GO:0051536">
    <property type="term" value="F:iron-sulfur cluster binding"/>
    <property type="evidence" value="ECO:0007669"/>
    <property type="project" value="InterPro"/>
</dbReference>
<dbReference type="eggNOG" id="COG0493">
    <property type="taxonomic scope" value="Bacteria"/>
</dbReference>
<dbReference type="HOGENOM" id="CLU_000422_3_3_9"/>
<gene>
    <name evidence="3" type="ORF">U729_2288</name>
</gene>